<evidence type="ECO:0000259" key="2">
    <source>
        <dbReference type="Pfam" id="PF06904"/>
    </source>
</evidence>
<accession>A0A2S0MLY2</accession>
<evidence type="ECO:0000313" key="3">
    <source>
        <dbReference type="EMBL" id="AVO36889.1"/>
    </source>
</evidence>
<keyword evidence="1" id="KW-0732">Signal</keyword>
<dbReference type="KEGG" id="thas:C6Y53_03730"/>
<dbReference type="InterPro" id="IPR009045">
    <property type="entry name" value="Zn_M74/Hedgehog-like"/>
</dbReference>
<reference evidence="4" key="1">
    <citation type="submission" date="2018-03" db="EMBL/GenBank/DDBJ databases">
        <title>Genomic analysis of the strain SH-1 isolated from shrimp intestine.</title>
        <authorList>
            <person name="Kim Y.-S."/>
            <person name="Kim S.-E."/>
            <person name="Kim K.-H."/>
        </authorList>
    </citation>
    <scope>NUCLEOTIDE SEQUENCE [LARGE SCALE GENOMIC DNA]</scope>
    <source>
        <strain evidence="4">SH-1</strain>
    </source>
</reference>
<dbReference type="AlphaFoldDB" id="A0A2S0MLY2"/>
<feature type="chain" id="PRO_5015471449" evidence="1">
    <location>
        <begin position="23"/>
        <end position="296"/>
    </location>
</feature>
<dbReference type="RefSeq" id="WP_106471203.1">
    <property type="nucleotide sequence ID" value="NZ_CP027665.1"/>
</dbReference>
<evidence type="ECO:0000256" key="1">
    <source>
        <dbReference type="SAM" id="SignalP"/>
    </source>
</evidence>
<feature type="domain" description="Extensin-like C-terminal" evidence="2">
    <location>
        <begin position="146"/>
        <end position="296"/>
    </location>
</feature>
<dbReference type="Proteomes" id="UP000237655">
    <property type="component" value="Chromosome"/>
</dbReference>
<proteinExistence type="predicted"/>
<dbReference type="Pfam" id="PF06904">
    <property type="entry name" value="Extensin-like_C"/>
    <property type="match status" value="1"/>
</dbReference>
<dbReference type="Gene3D" id="3.30.1380.10">
    <property type="match status" value="1"/>
</dbReference>
<name>A0A2S0MLY2_9RHOB</name>
<dbReference type="EMBL" id="CP027665">
    <property type="protein sequence ID" value="AVO36889.1"/>
    <property type="molecule type" value="Genomic_DNA"/>
</dbReference>
<organism evidence="3 4">
    <name type="scientific">Pukyongiella litopenaei</name>
    <dbReference type="NCBI Taxonomy" id="2605946"/>
    <lineage>
        <taxon>Bacteria</taxon>
        <taxon>Pseudomonadati</taxon>
        <taxon>Pseudomonadota</taxon>
        <taxon>Alphaproteobacteria</taxon>
        <taxon>Rhodobacterales</taxon>
        <taxon>Paracoccaceae</taxon>
        <taxon>Pukyongiella</taxon>
    </lineage>
</organism>
<gene>
    <name evidence="3" type="ORF">C6Y53_03730</name>
</gene>
<protein>
    <submittedName>
        <fullName evidence="3">Extensin family protein</fullName>
    </submittedName>
</protein>
<feature type="signal peptide" evidence="1">
    <location>
        <begin position="1"/>
        <end position="22"/>
    </location>
</feature>
<dbReference type="InterPro" id="IPR009683">
    <property type="entry name" value="Extensin-like_C"/>
</dbReference>
<keyword evidence="4" id="KW-1185">Reference proteome</keyword>
<sequence>MIGRGAAITAVLVLWAGLTAAAAPDRSPRPAGRPAEPQVARAVVAAIAPVRPHARPGMTGPVMVPVPVQPARLRPHARPVSEQVTLAAARSATPLLGPADSLRPHIRPGDLEHRVMARRRARAKGAVCGDPDIQGEAVGRVPGRIRGCGIPDAVKVTSVSGVRLSQPSLMNCTTAQAFKNWMDHGIKPAFRRRGPVVELKVAAHYACRTRNSRKGARISEHGKGNAIDISAFTMMDGEVITVLRGWGQGTTLKPLRNVWKSACGPFGTVLGPGSDGYHRDHIHVDTARYRNGTYCR</sequence>
<evidence type="ECO:0000313" key="4">
    <source>
        <dbReference type="Proteomes" id="UP000237655"/>
    </source>
</evidence>